<dbReference type="Proteomes" id="UP000015105">
    <property type="component" value="Chromosome 7D"/>
</dbReference>
<feature type="transmembrane region" description="Helical" evidence="1">
    <location>
        <begin position="168"/>
        <end position="192"/>
    </location>
</feature>
<feature type="transmembrane region" description="Helical" evidence="1">
    <location>
        <begin position="113"/>
        <end position="131"/>
    </location>
</feature>
<evidence type="ECO:0000313" key="3">
    <source>
        <dbReference type="Proteomes" id="UP000015105"/>
    </source>
</evidence>
<evidence type="ECO:0000256" key="1">
    <source>
        <dbReference type="SAM" id="Phobius"/>
    </source>
</evidence>
<reference evidence="3" key="1">
    <citation type="journal article" date="2014" name="Science">
        <title>Ancient hybridizations among the ancestral genomes of bread wheat.</title>
        <authorList>
            <consortium name="International Wheat Genome Sequencing Consortium,"/>
            <person name="Marcussen T."/>
            <person name="Sandve S.R."/>
            <person name="Heier L."/>
            <person name="Spannagl M."/>
            <person name="Pfeifer M."/>
            <person name="Jakobsen K.S."/>
            <person name="Wulff B.B."/>
            <person name="Steuernagel B."/>
            <person name="Mayer K.F."/>
            <person name="Olsen O.A."/>
        </authorList>
    </citation>
    <scope>NUCLEOTIDE SEQUENCE [LARGE SCALE GENOMIC DNA]</scope>
    <source>
        <strain evidence="3">cv. AL8/78</strain>
    </source>
</reference>
<reference evidence="2" key="3">
    <citation type="journal article" date="2017" name="Nature">
        <title>Genome sequence of the progenitor of the wheat D genome Aegilops tauschii.</title>
        <authorList>
            <person name="Luo M.C."/>
            <person name="Gu Y.Q."/>
            <person name="Puiu D."/>
            <person name="Wang H."/>
            <person name="Twardziok S.O."/>
            <person name="Deal K.R."/>
            <person name="Huo N."/>
            <person name="Zhu T."/>
            <person name="Wang L."/>
            <person name="Wang Y."/>
            <person name="McGuire P.E."/>
            <person name="Liu S."/>
            <person name="Long H."/>
            <person name="Ramasamy R.K."/>
            <person name="Rodriguez J.C."/>
            <person name="Van S.L."/>
            <person name="Yuan L."/>
            <person name="Wang Z."/>
            <person name="Xia Z."/>
            <person name="Xiao L."/>
            <person name="Anderson O.D."/>
            <person name="Ouyang S."/>
            <person name="Liang Y."/>
            <person name="Zimin A.V."/>
            <person name="Pertea G."/>
            <person name="Qi P."/>
            <person name="Bennetzen J.L."/>
            <person name="Dai X."/>
            <person name="Dawson M.W."/>
            <person name="Muller H.G."/>
            <person name="Kugler K."/>
            <person name="Rivarola-Duarte L."/>
            <person name="Spannagl M."/>
            <person name="Mayer K.F.X."/>
            <person name="Lu F.H."/>
            <person name="Bevan M.W."/>
            <person name="Leroy P."/>
            <person name="Li P."/>
            <person name="You F.M."/>
            <person name="Sun Q."/>
            <person name="Liu Z."/>
            <person name="Lyons E."/>
            <person name="Wicker T."/>
            <person name="Salzberg S.L."/>
            <person name="Devos K.M."/>
            <person name="Dvorak J."/>
        </authorList>
    </citation>
    <scope>NUCLEOTIDE SEQUENCE [LARGE SCALE GENOMIC DNA]</scope>
    <source>
        <strain evidence="2">cv. AL8/78</strain>
    </source>
</reference>
<dbReference type="EnsemblPlants" id="AET7Gv21329400.2">
    <property type="protein sequence ID" value="AET7Gv21329400.2"/>
    <property type="gene ID" value="AET7Gv21329400"/>
</dbReference>
<organism evidence="2 3">
    <name type="scientific">Aegilops tauschii subsp. strangulata</name>
    <name type="common">Goatgrass</name>
    <dbReference type="NCBI Taxonomy" id="200361"/>
    <lineage>
        <taxon>Eukaryota</taxon>
        <taxon>Viridiplantae</taxon>
        <taxon>Streptophyta</taxon>
        <taxon>Embryophyta</taxon>
        <taxon>Tracheophyta</taxon>
        <taxon>Spermatophyta</taxon>
        <taxon>Magnoliopsida</taxon>
        <taxon>Liliopsida</taxon>
        <taxon>Poales</taxon>
        <taxon>Poaceae</taxon>
        <taxon>BOP clade</taxon>
        <taxon>Pooideae</taxon>
        <taxon>Triticodae</taxon>
        <taxon>Triticeae</taxon>
        <taxon>Triticinae</taxon>
        <taxon>Aegilops</taxon>
    </lineage>
</organism>
<name>A0A453TBK9_AEGTS</name>
<feature type="transmembrane region" description="Helical" evidence="1">
    <location>
        <begin position="73"/>
        <end position="93"/>
    </location>
</feature>
<keyword evidence="1" id="KW-1133">Transmembrane helix</keyword>
<keyword evidence="1" id="KW-0812">Transmembrane</keyword>
<feature type="transmembrane region" description="Helical" evidence="1">
    <location>
        <begin position="21"/>
        <end position="43"/>
    </location>
</feature>
<feature type="transmembrane region" description="Helical" evidence="1">
    <location>
        <begin position="49"/>
        <end position="66"/>
    </location>
</feature>
<reference evidence="3" key="2">
    <citation type="journal article" date="2017" name="Nat. Plants">
        <title>The Aegilops tauschii genome reveals multiple impacts of transposons.</title>
        <authorList>
            <person name="Zhao G."/>
            <person name="Zou C."/>
            <person name="Li K."/>
            <person name="Wang K."/>
            <person name="Li T."/>
            <person name="Gao L."/>
            <person name="Zhang X."/>
            <person name="Wang H."/>
            <person name="Yang Z."/>
            <person name="Liu X."/>
            <person name="Jiang W."/>
            <person name="Mao L."/>
            <person name="Kong X."/>
            <person name="Jiao Y."/>
            <person name="Jia J."/>
        </authorList>
    </citation>
    <scope>NUCLEOTIDE SEQUENCE [LARGE SCALE GENOMIC DNA]</scope>
    <source>
        <strain evidence="3">cv. AL8/78</strain>
    </source>
</reference>
<evidence type="ECO:0000313" key="2">
    <source>
        <dbReference type="EnsemblPlants" id="AET7Gv21329400.2"/>
    </source>
</evidence>
<protein>
    <submittedName>
        <fullName evidence="2">Uncharacterized protein</fullName>
    </submittedName>
</protein>
<dbReference type="AlphaFoldDB" id="A0A453TBK9"/>
<proteinExistence type="predicted"/>
<dbReference type="Gramene" id="AET7Gv21329400.2">
    <property type="protein sequence ID" value="AET7Gv21329400.2"/>
    <property type="gene ID" value="AET7Gv21329400"/>
</dbReference>
<keyword evidence="1" id="KW-0472">Membrane</keyword>
<feature type="transmembrane region" description="Helical" evidence="1">
    <location>
        <begin position="143"/>
        <end position="162"/>
    </location>
</feature>
<reference evidence="2" key="4">
    <citation type="submission" date="2019-03" db="UniProtKB">
        <authorList>
            <consortium name="EnsemblPlants"/>
        </authorList>
    </citation>
    <scope>IDENTIFICATION</scope>
</reference>
<accession>A0A453TBK9</accession>
<keyword evidence="3" id="KW-1185">Reference proteome</keyword>
<reference evidence="2" key="5">
    <citation type="journal article" date="2021" name="G3 (Bethesda)">
        <title>Aegilops tauschii genome assembly Aet v5.0 features greater sequence contiguity and improved annotation.</title>
        <authorList>
            <person name="Wang L."/>
            <person name="Zhu T."/>
            <person name="Rodriguez J.C."/>
            <person name="Deal K.R."/>
            <person name="Dubcovsky J."/>
            <person name="McGuire P.E."/>
            <person name="Lux T."/>
            <person name="Spannagl M."/>
            <person name="Mayer K.F.X."/>
            <person name="Baldrich P."/>
            <person name="Meyers B.C."/>
            <person name="Huo N."/>
            <person name="Gu Y.Q."/>
            <person name="Zhou H."/>
            <person name="Devos K.M."/>
            <person name="Bennetzen J.L."/>
            <person name="Unver T."/>
            <person name="Budak H."/>
            <person name="Gulick P.J."/>
            <person name="Galiba G."/>
            <person name="Kalapos B."/>
            <person name="Nelson D.R."/>
            <person name="Li P."/>
            <person name="You F.M."/>
            <person name="Luo M.C."/>
            <person name="Dvorak J."/>
        </authorList>
    </citation>
    <scope>NUCLEOTIDE SEQUENCE [LARGE SCALE GENOMIC DNA]</scope>
    <source>
        <strain evidence="2">cv. AL8/78</strain>
    </source>
</reference>
<sequence>MDRLLMTPPHTAQVASRTAAPALSASLVIVLVLVATLIVIVIIDLRLGLVGFLLIFLLYLLGRRLLWGSSSSTLALVVGGNGLVVLALELVGLGHVGGLLRFAQALPPLTGRFADGGDGLVLGVLLLELLAELAPMKTKKAEGALLGLLGSLPALPFFPLAAGFSAPLLFTANLVSALTAPLDLAPFMAGFLRRKRKIGSDPPTAR</sequence>